<accession>A0A6A6JKQ5</accession>
<evidence type="ECO:0000313" key="3">
    <source>
        <dbReference type="Proteomes" id="UP000800097"/>
    </source>
</evidence>
<dbReference type="AlphaFoldDB" id="A0A6A6JKQ5"/>
<gene>
    <name evidence="2" type="ORF">EI97DRAFT_433076</name>
</gene>
<dbReference type="Proteomes" id="UP000800097">
    <property type="component" value="Unassembled WGS sequence"/>
</dbReference>
<name>A0A6A6JKQ5_WESOR</name>
<feature type="chain" id="PRO_5025340918" evidence="1">
    <location>
        <begin position="20"/>
        <end position="372"/>
    </location>
</feature>
<keyword evidence="1" id="KW-0732">Signal</keyword>
<evidence type="ECO:0000313" key="2">
    <source>
        <dbReference type="EMBL" id="KAF2276844.1"/>
    </source>
</evidence>
<dbReference type="EMBL" id="ML986492">
    <property type="protein sequence ID" value="KAF2276844.1"/>
    <property type="molecule type" value="Genomic_DNA"/>
</dbReference>
<dbReference type="InterPro" id="IPR013783">
    <property type="entry name" value="Ig-like_fold"/>
</dbReference>
<dbReference type="GeneID" id="54551488"/>
<protein>
    <submittedName>
        <fullName evidence="2">Uncharacterized protein</fullName>
    </submittedName>
</protein>
<feature type="signal peptide" evidence="1">
    <location>
        <begin position="1"/>
        <end position="19"/>
    </location>
</feature>
<reference evidence="2" key="1">
    <citation type="journal article" date="2020" name="Stud. Mycol.">
        <title>101 Dothideomycetes genomes: a test case for predicting lifestyles and emergence of pathogens.</title>
        <authorList>
            <person name="Haridas S."/>
            <person name="Albert R."/>
            <person name="Binder M."/>
            <person name="Bloem J."/>
            <person name="Labutti K."/>
            <person name="Salamov A."/>
            <person name="Andreopoulos B."/>
            <person name="Baker S."/>
            <person name="Barry K."/>
            <person name="Bills G."/>
            <person name="Bluhm B."/>
            <person name="Cannon C."/>
            <person name="Castanera R."/>
            <person name="Culley D."/>
            <person name="Daum C."/>
            <person name="Ezra D."/>
            <person name="Gonzalez J."/>
            <person name="Henrissat B."/>
            <person name="Kuo A."/>
            <person name="Liang C."/>
            <person name="Lipzen A."/>
            <person name="Lutzoni F."/>
            <person name="Magnuson J."/>
            <person name="Mondo S."/>
            <person name="Nolan M."/>
            <person name="Ohm R."/>
            <person name="Pangilinan J."/>
            <person name="Park H.-J."/>
            <person name="Ramirez L."/>
            <person name="Alfaro M."/>
            <person name="Sun H."/>
            <person name="Tritt A."/>
            <person name="Yoshinaga Y."/>
            <person name="Zwiers L.-H."/>
            <person name="Turgeon B."/>
            <person name="Goodwin S."/>
            <person name="Spatafora J."/>
            <person name="Crous P."/>
            <person name="Grigoriev I."/>
        </authorList>
    </citation>
    <scope>NUCLEOTIDE SEQUENCE</scope>
    <source>
        <strain evidence="2">CBS 379.55</strain>
    </source>
</reference>
<sequence length="372" mass="40271">MLAPVQSFLCALAIGAAQALRSSEELPHFTLKAARANLFSDVTHTHELSTRDILSAHDLRTVRSESGDEAIVDESLLRRGVLAASGTDFVDLSWDPLSPTTPYLLIRDGEQLANLTAGTTAYRDTTATPGSTYRYDIVPLLKRDDLNPNAERWSLQVHTPARDTNTTSHIASIAKRAAATTTLSWVTFIPQKRIDAPVKAGVTLCTYGKGYQFGGDNHGFDWKASSYRTAAHAVITWSSKKVEGHTSVGTTHVYKKSTGKLVSEKTASKKDMVAKKLGASGSSVDIRMVTHAKNPYCPGGAIDGAFTMSLSKGGSWSIRSGNHRQMPNHHVYIYNGGKVTNVYTRKYASEWCLVGGATCDLANLGGLYGDFK</sequence>
<organism evidence="2 3">
    <name type="scientific">Westerdykella ornata</name>
    <dbReference type="NCBI Taxonomy" id="318751"/>
    <lineage>
        <taxon>Eukaryota</taxon>
        <taxon>Fungi</taxon>
        <taxon>Dikarya</taxon>
        <taxon>Ascomycota</taxon>
        <taxon>Pezizomycotina</taxon>
        <taxon>Dothideomycetes</taxon>
        <taxon>Pleosporomycetidae</taxon>
        <taxon>Pleosporales</taxon>
        <taxon>Sporormiaceae</taxon>
        <taxon>Westerdykella</taxon>
    </lineage>
</organism>
<dbReference type="RefSeq" id="XP_033654383.1">
    <property type="nucleotide sequence ID" value="XM_033798313.1"/>
</dbReference>
<dbReference type="Gene3D" id="2.60.40.10">
    <property type="entry name" value="Immunoglobulins"/>
    <property type="match status" value="1"/>
</dbReference>
<keyword evidence="3" id="KW-1185">Reference proteome</keyword>
<proteinExistence type="predicted"/>
<evidence type="ECO:0000256" key="1">
    <source>
        <dbReference type="SAM" id="SignalP"/>
    </source>
</evidence>